<keyword evidence="1" id="KW-0732">Signal</keyword>
<dbReference type="KEGG" id="nio:NITINOP_2042"/>
<dbReference type="InterPro" id="IPR025578">
    <property type="entry name" value="DUF4359"/>
</dbReference>
<feature type="signal peptide" evidence="1">
    <location>
        <begin position="1"/>
        <end position="19"/>
    </location>
</feature>
<evidence type="ECO:0008006" key="4">
    <source>
        <dbReference type="Google" id="ProtNLM"/>
    </source>
</evidence>
<evidence type="ECO:0000313" key="3">
    <source>
        <dbReference type="Proteomes" id="UP000066284"/>
    </source>
</evidence>
<name>A0A0S4KWX1_9BACT</name>
<feature type="chain" id="PRO_5006623593" description="DUF4359 domain-containing protein" evidence="1">
    <location>
        <begin position="20"/>
        <end position="129"/>
    </location>
</feature>
<dbReference type="STRING" id="1715989.NITINOP_2042"/>
<dbReference type="OrthoDB" id="9792734at2"/>
<proteinExistence type="predicted"/>
<accession>A0A0S4KWX1</accession>
<dbReference type="Proteomes" id="UP000066284">
    <property type="component" value="Chromosome 1"/>
</dbReference>
<dbReference type="RefSeq" id="WP_062485052.1">
    <property type="nucleotide sequence ID" value="NZ_LN885086.1"/>
</dbReference>
<sequence>MSLARLAFLVVILAGAVWAAWSNPTTDDYVRFVESELRRALDRLDERTSARDQRLIHEVIRAQSKQLMDGVVRPATIRKNRGLFSWYETQVAGTKVVVLGIGGRFVPISGAEEAAKTIERLLQERSYRS</sequence>
<evidence type="ECO:0000313" key="2">
    <source>
        <dbReference type="EMBL" id="CUQ67014.1"/>
    </source>
</evidence>
<protein>
    <recommendedName>
        <fullName evidence="4">DUF4359 domain-containing protein</fullName>
    </recommendedName>
</protein>
<dbReference type="AlphaFoldDB" id="A0A0S4KWX1"/>
<dbReference type="Pfam" id="PF14271">
    <property type="entry name" value="DUF4359"/>
    <property type="match status" value="1"/>
</dbReference>
<organism evidence="2 3">
    <name type="scientific">Candidatus Nitrospira inopinata</name>
    <dbReference type="NCBI Taxonomy" id="1715989"/>
    <lineage>
        <taxon>Bacteria</taxon>
        <taxon>Pseudomonadati</taxon>
        <taxon>Nitrospirota</taxon>
        <taxon>Nitrospiria</taxon>
        <taxon>Nitrospirales</taxon>
        <taxon>Nitrospiraceae</taxon>
        <taxon>Nitrospira</taxon>
    </lineage>
</organism>
<dbReference type="EMBL" id="LN885086">
    <property type="protein sequence ID" value="CUQ67014.1"/>
    <property type="molecule type" value="Genomic_DNA"/>
</dbReference>
<reference evidence="3" key="1">
    <citation type="submission" date="2015-09" db="EMBL/GenBank/DDBJ databases">
        <authorList>
            <person name="Daims H."/>
        </authorList>
    </citation>
    <scope>NUCLEOTIDE SEQUENCE [LARGE SCALE GENOMIC DNA]</scope>
</reference>
<evidence type="ECO:0000256" key="1">
    <source>
        <dbReference type="SAM" id="SignalP"/>
    </source>
</evidence>
<keyword evidence="3" id="KW-1185">Reference proteome</keyword>
<gene>
    <name evidence="2" type="ORF">NITINOP_2042</name>
</gene>